<dbReference type="GO" id="GO:0000964">
    <property type="term" value="P:mitochondrial RNA 5'-end processing"/>
    <property type="evidence" value="ECO:0007669"/>
    <property type="project" value="TreeGrafter"/>
</dbReference>
<reference evidence="2" key="1">
    <citation type="journal article" date="2013" name="Genome Announc.">
        <title>Genome sequence of the food spoilage yeast Zygosaccharomyces bailii CLIB 213(T).</title>
        <authorList>
            <person name="Galeote V."/>
            <person name="Bigey F."/>
            <person name="Devillers H."/>
            <person name="Neuveglise C."/>
            <person name="Dequin S."/>
        </authorList>
    </citation>
    <scope>NUCLEOTIDE SEQUENCE [LARGE SCALE GENOMIC DNA]</scope>
    <source>
        <strain evidence="2">CLIB 213 / ATCC 58445 / CBS 680 / CCRC 21525 / NBRC 1098 / NCYC 1416 / NRRL Y-2227</strain>
    </source>
</reference>
<dbReference type="GO" id="GO:0005740">
    <property type="term" value="C:mitochondrial envelope"/>
    <property type="evidence" value="ECO:0007669"/>
    <property type="project" value="TreeGrafter"/>
</dbReference>
<dbReference type="PANTHER" id="PTHR31014:SF0">
    <property type="entry name" value="MITOCHONDRIAL TRANSLATION SYSTEM COMPONENT PET127-RELATED"/>
    <property type="match status" value="1"/>
</dbReference>
<proteinExistence type="predicted"/>
<dbReference type="AlphaFoldDB" id="A0A8J2XB02"/>
<gene>
    <name evidence="1" type="ORF">BN860_01486g</name>
</gene>
<dbReference type="InterPro" id="IPR013943">
    <property type="entry name" value="Pet127"/>
</dbReference>
<dbReference type="OrthoDB" id="10249045at2759"/>
<evidence type="ECO:0000313" key="2">
    <source>
        <dbReference type="Proteomes" id="UP000019375"/>
    </source>
</evidence>
<organism evidence="1 2">
    <name type="scientific">Zygosaccharomyces bailii (strain CLIB 213 / ATCC 58445 / CBS 680 / BCRC 21525 / NBRC 1098 / NCYC 1416 / NRRL Y-2227)</name>
    <dbReference type="NCBI Taxonomy" id="1333698"/>
    <lineage>
        <taxon>Eukaryota</taxon>
        <taxon>Fungi</taxon>
        <taxon>Dikarya</taxon>
        <taxon>Ascomycota</taxon>
        <taxon>Saccharomycotina</taxon>
        <taxon>Saccharomycetes</taxon>
        <taxon>Saccharomycetales</taxon>
        <taxon>Saccharomycetaceae</taxon>
        <taxon>Zygosaccharomyces</taxon>
    </lineage>
</organism>
<dbReference type="PANTHER" id="PTHR31014">
    <property type="entry name" value="MITOCHONDRIAL TRANSLATION SYSTEM COMPONENT PET127-RELATED"/>
    <property type="match status" value="1"/>
</dbReference>
<name>A0A8J2XB02_ZYGB2</name>
<accession>A0A8J2XB02</accession>
<dbReference type="EMBL" id="HG316466">
    <property type="protein sequence ID" value="CDF91695.1"/>
    <property type="molecule type" value="Genomic_DNA"/>
</dbReference>
<dbReference type="Pfam" id="PF08634">
    <property type="entry name" value="Pet127"/>
    <property type="match status" value="1"/>
</dbReference>
<sequence length="715" mass="82297">MALPFYYSRAAREPIQIASSLCSVMYRDGCMRPRYFYRGLSVARHRPGRVIDQKVSLKFSGRKERQPSTTFTVNAQGVKQVSVDVEDGAIETGNDPKNLVKVKPPRLSHDLARVLYQPMTLHQLQDPRSGVYNFRPDLEIITPQHLECKSGQAHFVTPHKDATLLALARQFERKYVSSTSSMTSSLSHLHFLLSNFRPLNLVDVPLSRRSCEKSVSYTRGAKQSASFILRKLDDKVTSLDADKSLDREIILSILGHSLEEFLASSSRGKQESYHYSKIDDFILRSQLDAYDPKLPGTGVFDLKTRAVAAIRHDLSFVESNNNYTGYEIDKVYGEFESLEREFFELIRSTMLKYSLQARIGKMDGIFVAYHNIARMFGFQYLPLEDLDHIIHSSYDTRFQAALVARNRSLSHIYGEQSYILQHQRNSRKVASAVADKEFKLSIQVLRNILAHVENQLKLKGVQNWKKCRIMMKTDTLKERTSHSLRRVEIPILKLVAMPLPDSYEDKPLQTKNMDNRTILQQVEAIRESNKRLLETQGDMMVGFHVTISHSYGHAGKKATKIPDFAQVDKKVLDPEHCDYIIKILNKDYYHNFKSFQHPNFFSCKDIPTWRVIAQIYDMETTEELKNFYTSCLEQKLGLLEEQSVIIATNPETPKAVSQRIVNFIEKDNGCKLERHKSEELSDLKSKLRAYAKKGEARRKIKDKFSSQLVKVTWDT</sequence>
<keyword evidence="2" id="KW-1185">Reference proteome</keyword>
<dbReference type="Proteomes" id="UP000019375">
    <property type="component" value="Unassembled WGS sequence"/>
</dbReference>
<protein>
    <submittedName>
        <fullName evidence="1">ZYBA0S13-01486g1_1</fullName>
    </submittedName>
</protein>
<evidence type="ECO:0000313" key="1">
    <source>
        <dbReference type="EMBL" id="CDF91695.1"/>
    </source>
</evidence>